<dbReference type="Gene3D" id="3.30.420.40">
    <property type="match status" value="2"/>
</dbReference>
<dbReference type="Pfam" id="PF00480">
    <property type="entry name" value="ROK"/>
    <property type="match status" value="1"/>
</dbReference>
<comment type="similarity">
    <text evidence="1">Belongs to the ROK (NagC/XylR) family.</text>
</comment>
<dbReference type="PANTHER" id="PTHR18964">
    <property type="entry name" value="ROK (REPRESSOR, ORF, KINASE) FAMILY"/>
    <property type="match status" value="1"/>
</dbReference>
<evidence type="ECO:0000256" key="1">
    <source>
        <dbReference type="ARBA" id="ARBA00006479"/>
    </source>
</evidence>
<dbReference type="CDD" id="cd24058">
    <property type="entry name" value="ASKHA_NBD_ROK_PPGK"/>
    <property type="match status" value="1"/>
</dbReference>
<evidence type="ECO:0000313" key="2">
    <source>
        <dbReference type="EMBL" id="TKV60262.1"/>
    </source>
</evidence>
<dbReference type="RefSeq" id="WP_137447565.1">
    <property type="nucleotide sequence ID" value="NZ_SZZH01000001.1"/>
</dbReference>
<protein>
    <submittedName>
        <fullName evidence="2">ROK family protein</fullName>
    </submittedName>
</protein>
<reference evidence="2 3" key="1">
    <citation type="submission" date="2019-05" db="EMBL/GenBank/DDBJ databases">
        <title>Nakamurella sp. N5BH11, whole genome shotgun sequence.</title>
        <authorList>
            <person name="Tuo L."/>
        </authorList>
    </citation>
    <scope>NUCLEOTIDE SEQUENCE [LARGE SCALE GENOMIC DNA]</scope>
    <source>
        <strain evidence="2 3">N5BH11</strain>
    </source>
</reference>
<organism evidence="2 3">
    <name type="scientific">Nakamurella flava</name>
    <dbReference type="NCBI Taxonomy" id="2576308"/>
    <lineage>
        <taxon>Bacteria</taxon>
        <taxon>Bacillati</taxon>
        <taxon>Actinomycetota</taxon>
        <taxon>Actinomycetes</taxon>
        <taxon>Nakamurellales</taxon>
        <taxon>Nakamurellaceae</taxon>
        <taxon>Nakamurella</taxon>
    </lineage>
</organism>
<gene>
    <name evidence="2" type="ORF">FDO65_00560</name>
</gene>
<accession>A0A4U6QJJ8</accession>
<dbReference type="NCBIfam" id="NF045942">
    <property type="entry name" value="PolPhglucPhase"/>
    <property type="match status" value="1"/>
</dbReference>
<name>A0A4U6QJJ8_9ACTN</name>
<dbReference type="InterPro" id="IPR043129">
    <property type="entry name" value="ATPase_NBD"/>
</dbReference>
<evidence type="ECO:0000313" key="3">
    <source>
        <dbReference type="Proteomes" id="UP000306985"/>
    </source>
</evidence>
<proteinExistence type="inferred from homology"/>
<dbReference type="OrthoDB" id="849313at2"/>
<dbReference type="InterPro" id="IPR000600">
    <property type="entry name" value="ROK"/>
</dbReference>
<dbReference type="EMBL" id="SZZH01000001">
    <property type="protein sequence ID" value="TKV60262.1"/>
    <property type="molecule type" value="Genomic_DNA"/>
</dbReference>
<comment type="caution">
    <text evidence="2">The sequence shown here is derived from an EMBL/GenBank/DDBJ whole genome shotgun (WGS) entry which is preliminary data.</text>
</comment>
<keyword evidence="3" id="KW-1185">Reference proteome</keyword>
<dbReference type="SUPFAM" id="SSF53067">
    <property type="entry name" value="Actin-like ATPase domain"/>
    <property type="match status" value="1"/>
</dbReference>
<sequence length="270" mass="28089">MSTTSPDVAFGIDIGGTGIKGGIVDLRGGVLIGERFRLDTPQPATPDSVAETAGKVAAHFDYSGPFGVAFPGVVLDGVVKTAANVDKSWIDTSLQKAMEPQLPGPVTVLNDADAAGLAEARYGAGRGISGLVIMVTFGTGIGIALINDGRLVPNAELGHIELDGHDAETKAAASARERDDLSWEQWAKRASKYLSHLENLLWPKLIILGGGISKKPDKWVPHLKCRTPLAVAQLINNAGIVGAALRATEASETAAVTPPAAEDTTTLILD</sequence>
<dbReference type="Proteomes" id="UP000306985">
    <property type="component" value="Unassembled WGS sequence"/>
</dbReference>
<dbReference type="AlphaFoldDB" id="A0A4U6QJJ8"/>
<dbReference type="PANTHER" id="PTHR18964:SF146">
    <property type="entry name" value="POLYPHOSPHATE GLUCOKINASE"/>
    <property type="match status" value="1"/>
</dbReference>